<protein>
    <recommendedName>
        <fullName evidence="1">50S ribosomal protein L17</fullName>
    </recommendedName>
</protein>
<organism evidence="2 3">
    <name type="scientific">Candidatus Cerribacteria bacterium 'Amazon FNV 2010 28 9'</name>
    <dbReference type="NCBI Taxonomy" id="2081795"/>
    <lineage>
        <taxon>Bacteria</taxon>
        <taxon>Candidatus Cerribacteria</taxon>
    </lineage>
</organism>
<dbReference type="InterPro" id="IPR036373">
    <property type="entry name" value="Ribosomal_bL17_sf"/>
</dbReference>
<dbReference type="GO" id="GO:0005840">
    <property type="term" value="C:ribosome"/>
    <property type="evidence" value="ECO:0007669"/>
    <property type="project" value="UniProtKB-KW"/>
</dbReference>
<dbReference type="Gene3D" id="3.90.1030.10">
    <property type="entry name" value="Ribosomal protein L17"/>
    <property type="match status" value="1"/>
</dbReference>
<accession>A0A317JUB1</accession>
<dbReference type="Proteomes" id="UP000246104">
    <property type="component" value="Unassembled WGS sequence"/>
</dbReference>
<evidence type="ECO:0000313" key="3">
    <source>
        <dbReference type="Proteomes" id="UP000246104"/>
    </source>
</evidence>
<proteinExistence type="predicted"/>
<dbReference type="SUPFAM" id="SSF64263">
    <property type="entry name" value="Prokaryotic ribosomal protein L17"/>
    <property type="match status" value="1"/>
</dbReference>
<feature type="non-terminal residue" evidence="2">
    <location>
        <position position="1"/>
    </location>
</feature>
<dbReference type="InterPro" id="IPR000456">
    <property type="entry name" value="Ribosomal_bL17"/>
</dbReference>
<dbReference type="EMBL" id="PSRQ01000025">
    <property type="protein sequence ID" value="PWU23676.1"/>
    <property type="molecule type" value="Genomic_DNA"/>
</dbReference>
<keyword evidence="2" id="KW-0689">Ribosomal protein</keyword>
<gene>
    <name evidence="2" type="ORF">C5B42_02070</name>
</gene>
<reference evidence="2 3" key="1">
    <citation type="submission" date="2018-02" db="EMBL/GenBank/DDBJ databases">
        <title>Genomic Reconstructions from Amazon Rainforest and Pasture Soil Reveal Novel Insights into the Physiology of Candidate Phyla in Tropical Sites.</title>
        <authorList>
            <person name="Kroeger M.E."/>
            <person name="Delmont T."/>
            <person name="Eren A.M."/>
            <person name="Guo J."/>
            <person name="Meyer K.M."/>
            <person name="Khan K."/>
            <person name="Rodrigues J.L.M."/>
            <person name="Bohannan B.J.M."/>
            <person name="Tringe S."/>
            <person name="Borges C.D."/>
            <person name="Tiedje J."/>
            <person name="Tsai S.M."/>
            <person name="Nusslein K."/>
        </authorList>
    </citation>
    <scope>NUCLEOTIDE SEQUENCE [LARGE SCALE GENOMIC DNA]</scope>
    <source>
        <strain evidence="2">Amazon FNV 2010 28 9</strain>
    </source>
</reference>
<comment type="caution">
    <text evidence="2">The sequence shown here is derived from an EMBL/GenBank/DDBJ whole genome shotgun (WGS) entry which is preliminary data.</text>
</comment>
<evidence type="ECO:0000313" key="2">
    <source>
        <dbReference type="EMBL" id="PWU23676.1"/>
    </source>
</evidence>
<sequence>ARFFGTRAAVNRLVDEVAPAMKDRTSGFTRITRLGKRMGDDSMMVRLELVNKPAVKAPVAKATAKVAKEVKEKTEVKS</sequence>
<dbReference type="GO" id="GO:0003735">
    <property type="term" value="F:structural constituent of ribosome"/>
    <property type="evidence" value="ECO:0007669"/>
    <property type="project" value="InterPro"/>
</dbReference>
<dbReference type="Pfam" id="PF01196">
    <property type="entry name" value="Ribosomal_L17"/>
    <property type="match status" value="1"/>
</dbReference>
<dbReference type="GO" id="GO:0006412">
    <property type="term" value="P:translation"/>
    <property type="evidence" value="ECO:0007669"/>
    <property type="project" value="InterPro"/>
</dbReference>
<keyword evidence="2" id="KW-0687">Ribonucleoprotein</keyword>
<name>A0A317JUB1_9BACT</name>
<evidence type="ECO:0000256" key="1">
    <source>
        <dbReference type="ARBA" id="ARBA00035494"/>
    </source>
</evidence>
<dbReference type="AlphaFoldDB" id="A0A317JUB1"/>